<dbReference type="NCBIfam" id="TIGR00450">
    <property type="entry name" value="mnmE_trmE_thdF"/>
    <property type="match status" value="1"/>
</dbReference>
<dbReference type="GO" id="GO:0003924">
    <property type="term" value="F:GTPase activity"/>
    <property type="evidence" value="ECO:0007669"/>
    <property type="project" value="InterPro"/>
</dbReference>
<dbReference type="EMBL" id="LT598457">
    <property type="protein sequence ID" value="SCU95013.1"/>
    <property type="molecule type" value="Genomic_DNA"/>
</dbReference>
<dbReference type="InterPro" id="IPR025867">
    <property type="entry name" value="MnmE_helical"/>
</dbReference>
<evidence type="ECO:0000313" key="9">
    <source>
        <dbReference type="EMBL" id="SCU95013.1"/>
    </source>
</evidence>
<comment type="similarity">
    <text evidence="2 6">Belongs to the TRAFAC class TrmE-Era-EngA-EngB-Septin-like GTPase superfamily. TrmE GTPase family.</text>
</comment>
<dbReference type="CDD" id="cd14858">
    <property type="entry name" value="TrmE_N"/>
    <property type="match status" value="1"/>
</dbReference>
<name>A0A1G4JVI6_9SACH</name>
<evidence type="ECO:0000256" key="4">
    <source>
        <dbReference type="ARBA" id="ARBA00022741"/>
    </source>
</evidence>
<dbReference type="GO" id="GO:0070899">
    <property type="term" value="P:mitochondrial tRNA wobble uridine modification"/>
    <property type="evidence" value="ECO:0007669"/>
    <property type="project" value="EnsemblFungi"/>
</dbReference>
<dbReference type="InterPro" id="IPR005225">
    <property type="entry name" value="Small_GTP-bd"/>
</dbReference>
<dbReference type="Gene3D" id="1.20.120.430">
    <property type="entry name" value="tRNA modification GTPase MnmE domain 2"/>
    <property type="match status" value="1"/>
</dbReference>
<dbReference type="AlphaFoldDB" id="A0A1G4JVI6"/>
<dbReference type="PROSITE" id="PS51709">
    <property type="entry name" value="G_TRME"/>
    <property type="match status" value="1"/>
</dbReference>
<dbReference type="InterPro" id="IPR027266">
    <property type="entry name" value="TrmE/GcvT-like"/>
</dbReference>
<dbReference type="PANTHER" id="PTHR42714">
    <property type="entry name" value="TRNA MODIFICATION GTPASE GTPBP3"/>
    <property type="match status" value="1"/>
</dbReference>
<dbReference type="HAMAP" id="MF_00379">
    <property type="entry name" value="GTPase_MnmE"/>
    <property type="match status" value="1"/>
</dbReference>
<gene>
    <name evidence="9" type="ORF">LADA_0G12882G</name>
</gene>
<evidence type="ECO:0000256" key="7">
    <source>
        <dbReference type="SAM" id="Coils"/>
    </source>
</evidence>
<evidence type="ECO:0000313" key="10">
    <source>
        <dbReference type="Proteomes" id="UP000190274"/>
    </source>
</evidence>
<evidence type="ECO:0000256" key="2">
    <source>
        <dbReference type="ARBA" id="ARBA00011043"/>
    </source>
</evidence>
<dbReference type="PANTHER" id="PTHR42714:SF2">
    <property type="entry name" value="TRNA MODIFICATION GTPASE GTPBP3, MITOCHONDRIAL"/>
    <property type="match status" value="1"/>
</dbReference>
<dbReference type="GO" id="GO:0005743">
    <property type="term" value="C:mitochondrial inner membrane"/>
    <property type="evidence" value="ECO:0007669"/>
    <property type="project" value="EnsemblFungi"/>
</dbReference>
<dbReference type="InterPro" id="IPR018948">
    <property type="entry name" value="GTP-bd_TrmE_N"/>
</dbReference>
<evidence type="ECO:0000256" key="1">
    <source>
        <dbReference type="ARBA" id="ARBA00004173"/>
    </source>
</evidence>
<evidence type="ECO:0000256" key="5">
    <source>
        <dbReference type="ARBA" id="ARBA00023134"/>
    </source>
</evidence>
<dbReference type="Gene3D" id="3.30.1360.120">
    <property type="entry name" value="Probable tRNA modification gtpase trme, domain 1"/>
    <property type="match status" value="1"/>
</dbReference>
<keyword evidence="10" id="KW-1185">Reference proteome</keyword>
<dbReference type="Pfam" id="PF12631">
    <property type="entry name" value="MnmE_helical"/>
    <property type="match status" value="1"/>
</dbReference>
<keyword evidence="7" id="KW-0175">Coiled coil</keyword>
<dbReference type="InterPro" id="IPR006073">
    <property type="entry name" value="GTP-bd"/>
</dbReference>
<sequence>MLCRPSLGIRLYSSLPATYYHPTIYALSTSLGQKSAIAVLRITGSHTKHIFQELTASTKTPIERRASLRNLYDNSQGKKNFLDSSLVLYFANPKSYTGEDMLELHLHGGRAVVKSVLKAIERMGNMQSGRVIRYALPGEFSQRAFQNGRMDLTQVEGVGELIDAETETQRRSAVSSMTGQNKQIFERWRATIVSNIAQLTAIIDFGDDAEIEDIDQILRAASLQMRALRKEVERFVRKVDRSAILQNGIKVAFLGSPNAGKSSLLNCITNDDTSIVSNIPGTTRDSIDVPLDINGFKVVLCDTAGIRDTTEDEIEQEGIKRAKAKASQSDLAIVVVDPLSEQILNPQLCEFVRTAIPHKQIIIVINKVDLVDDGTVTKIKKYLQTSFEEQFVITSTSCNTLEGIDYLVAQLSQRFETLSETTQDSDPITVSKRVQEILTNDILFGIDEFLRTCESGDVVMASENLNYAAEGIGKITGETVGIEEVLGIVFSRFCVGK</sequence>
<dbReference type="OrthoDB" id="188276at2759"/>
<dbReference type="NCBIfam" id="TIGR00231">
    <property type="entry name" value="small_GTP"/>
    <property type="match status" value="1"/>
</dbReference>
<evidence type="ECO:0000256" key="3">
    <source>
        <dbReference type="ARBA" id="ARBA00022694"/>
    </source>
</evidence>
<dbReference type="Pfam" id="PF01926">
    <property type="entry name" value="MMR_HSR1"/>
    <property type="match status" value="1"/>
</dbReference>
<dbReference type="STRING" id="1266660.A0A1G4JVI6"/>
<dbReference type="InterPro" id="IPR027368">
    <property type="entry name" value="MnmE_dom2"/>
</dbReference>
<dbReference type="InterPro" id="IPR027417">
    <property type="entry name" value="P-loop_NTPase"/>
</dbReference>
<dbReference type="InterPro" id="IPR004520">
    <property type="entry name" value="GTPase_MnmE"/>
</dbReference>
<dbReference type="InterPro" id="IPR031168">
    <property type="entry name" value="G_TrmE"/>
</dbReference>
<keyword evidence="4 6" id="KW-0547">Nucleotide-binding</keyword>
<evidence type="ECO:0000256" key="6">
    <source>
        <dbReference type="RuleBase" id="RU003313"/>
    </source>
</evidence>
<accession>A0A1G4JVI6</accession>
<dbReference type="NCBIfam" id="NF003661">
    <property type="entry name" value="PRK05291.1-3"/>
    <property type="match status" value="1"/>
</dbReference>
<comment type="subcellular location">
    <subcellularLocation>
        <location evidence="1">Mitochondrion</location>
    </subcellularLocation>
</comment>
<keyword evidence="5 6" id="KW-0342">GTP-binding</keyword>
<feature type="coiled-coil region" evidence="7">
    <location>
        <begin position="211"/>
        <end position="238"/>
    </location>
</feature>
<dbReference type="FunFam" id="3.30.1360.120:FF:000007">
    <property type="entry name" value="tRNA modification GTPase GTPBP3, mitochondrial"/>
    <property type="match status" value="1"/>
</dbReference>
<dbReference type="SUPFAM" id="SSF52540">
    <property type="entry name" value="P-loop containing nucleoside triphosphate hydrolases"/>
    <property type="match status" value="1"/>
</dbReference>
<feature type="domain" description="TrmE-type G" evidence="8">
    <location>
        <begin position="248"/>
        <end position="416"/>
    </location>
</feature>
<dbReference type="Pfam" id="PF10396">
    <property type="entry name" value="TrmE_N"/>
    <property type="match status" value="1"/>
</dbReference>
<dbReference type="GO" id="GO:0030488">
    <property type="term" value="P:tRNA methylation"/>
    <property type="evidence" value="ECO:0007669"/>
    <property type="project" value="TreeGrafter"/>
</dbReference>
<dbReference type="CDD" id="cd04164">
    <property type="entry name" value="trmE"/>
    <property type="match status" value="1"/>
</dbReference>
<protein>
    <submittedName>
        <fullName evidence="9">LADA_0G12882g1_1</fullName>
    </submittedName>
</protein>
<keyword evidence="3 6" id="KW-0819">tRNA processing</keyword>
<dbReference type="GO" id="GO:0005525">
    <property type="term" value="F:GTP binding"/>
    <property type="evidence" value="ECO:0007669"/>
    <property type="project" value="UniProtKB-KW"/>
</dbReference>
<evidence type="ECO:0000259" key="8">
    <source>
        <dbReference type="PROSITE" id="PS51709"/>
    </source>
</evidence>
<dbReference type="Proteomes" id="UP000190274">
    <property type="component" value="Chromosome G"/>
</dbReference>
<organism evidence="9 10">
    <name type="scientific">Lachancea dasiensis</name>
    <dbReference type="NCBI Taxonomy" id="1072105"/>
    <lineage>
        <taxon>Eukaryota</taxon>
        <taxon>Fungi</taxon>
        <taxon>Dikarya</taxon>
        <taxon>Ascomycota</taxon>
        <taxon>Saccharomycotina</taxon>
        <taxon>Saccharomycetes</taxon>
        <taxon>Saccharomycetales</taxon>
        <taxon>Saccharomycetaceae</taxon>
        <taxon>Lachancea</taxon>
    </lineage>
</organism>
<reference evidence="10" key="1">
    <citation type="submission" date="2016-03" db="EMBL/GenBank/DDBJ databases">
        <authorList>
            <person name="Devillers H."/>
        </authorList>
    </citation>
    <scope>NUCLEOTIDE SEQUENCE [LARGE SCALE GENOMIC DNA]</scope>
</reference>
<dbReference type="Gene3D" id="3.40.50.300">
    <property type="entry name" value="P-loop containing nucleotide triphosphate hydrolases"/>
    <property type="match status" value="1"/>
</dbReference>
<proteinExistence type="inferred from homology"/>